<reference evidence="3" key="1">
    <citation type="submission" date="2016-08" db="EMBL/GenBank/DDBJ databases">
        <authorList>
            <person name="Seilhamer J.J."/>
        </authorList>
    </citation>
    <scope>NUCLEOTIDE SEQUENCE [LARGE SCALE GENOMIC DNA]</scope>
</reference>
<name>A0A1I9SAJ1_9CAUD</name>
<sequence length="75" mass="8647">MTWISSSSRPQTDSIKEIHFSLRELQDTSDVLKLDVDWNKHPGIAKVVQVLDHAMELAEQEIEKTEKRLAKMKGE</sequence>
<evidence type="ECO:0000313" key="3">
    <source>
        <dbReference type="Proteomes" id="UP000224902"/>
    </source>
</evidence>
<organism evidence="2 3">
    <name type="scientific">Rhodococcus phage Weasels2</name>
    <dbReference type="NCBI Taxonomy" id="1897437"/>
    <lineage>
        <taxon>Viruses</taxon>
        <taxon>Duplodnaviria</taxon>
        <taxon>Heunggongvirae</taxon>
        <taxon>Uroviricota</taxon>
        <taxon>Caudoviricetes</taxon>
        <taxon>Weaselvirus</taxon>
        <taxon>Weaselvirus weasel</taxon>
    </lineage>
</organism>
<feature type="coiled-coil region" evidence="1">
    <location>
        <begin position="48"/>
        <end position="75"/>
    </location>
</feature>
<dbReference type="EMBL" id="KX774321">
    <property type="protein sequence ID" value="AOZ63797.1"/>
    <property type="molecule type" value="Genomic_DNA"/>
</dbReference>
<keyword evidence="1" id="KW-0175">Coiled coil</keyword>
<gene>
    <name evidence="2" type="ORF">SEA_WEASELS2_219</name>
</gene>
<dbReference type="Proteomes" id="UP000224902">
    <property type="component" value="Segment"/>
</dbReference>
<proteinExistence type="predicted"/>
<keyword evidence="3" id="KW-1185">Reference proteome</keyword>
<evidence type="ECO:0000256" key="1">
    <source>
        <dbReference type="SAM" id="Coils"/>
    </source>
</evidence>
<evidence type="ECO:0000313" key="2">
    <source>
        <dbReference type="EMBL" id="AOZ63797.1"/>
    </source>
</evidence>
<accession>A0A1I9SAJ1</accession>
<protein>
    <submittedName>
        <fullName evidence="2">Uncharacterized protein</fullName>
    </submittedName>
</protein>